<comment type="caution">
    <text evidence="2">The sequence shown here is derived from an EMBL/GenBank/DDBJ whole genome shotgun (WGS) entry which is preliminary data.</text>
</comment>
<name>A0A3R7NBS7_9TRYP</name>
<reference evidence="2 3" key="1">
    <citation type="journal article" date="2018" name="BMC Genomics">
        <title>Genomic comparison of Trypanosoma conorhini and Trypanosoma rangeli to Trypanosoma cruzi strains of high and low virulence.</title>
        <authorList>
            <person name="Bradwell K.R."/>
            <person name="Koparde V.N."/>
            <person name="Matveyev A.V."/>
            <person name="Serrano M.G."/>
            <person name="Alves J.M."/>
            <person name="Parikh H."/>
            <person name="Huang B."/>
            <person name="Lee V."/>
            <person name="Espinosa-Alvarez O."/>
            <person name="Ortiz P.A."/>
            <person name="Costa-Martins A.G."/>
            <person name="Teixeira M.M."/>
            <person name="Buck G.A."/>
        </authorList>
    </citation>
    <scope>NUCLEOTIDE SEQUENCE [LARGE SCALE GENOMIC DNA]</scope>
    <source>
        <strain evidence="2 3">025E</strain>
    </source>
</reference>
<proteinExistence type="predicted"/>
<keyword evidence="3" id="KW-1185">Reference proteome</keyword>
<evidence type="ECO:0000313" key="3">
    <source>
        <dbReference type="Proteomes" id="UP000284403"/>
    </source>
</evidence>
<feature type="region of interest" description="Disordered" evidence="1">
    <location>
        <begin position="1"/>
        <end position="28"/>
    </location>
</feature>
<feature type="region of interest" description="Disordered" evidence="1">
    <location>
        <begin position="40"/>
        <end position="160"/>
    </location>
</feature>
<evidence type="ECO:0000256" key="1">
    <source>
        <dbReference type="SAM" id="MobiDB-lite"/>
    </source>
</evidence>
<feature type="compositionally biased region" description="Basic and acidic residues" evidence="1">
    <location>
        <begin position="143"/>
        <end position="153"/>
    </location>
</feature>
<protein>
    <submittedName>
        <fullName evidence="2">Uncharacterized protein</fullName>
    </submittedName>
</protein>
<dbReference type="GeneID" id="40322520"/>
<sequence>MLRARPPVPNKLRCVGGKPKPTGVGGTTARVTPLQRRSAVHITSQSGVHLRRGAGRRSSPPPATGAGVAEAAGPRGFEAPPNREAASLPTKLCRASGSTHAPAGKKWGGGRAANAAGSGRKHDTETLGDSQRGTNDNQPRRRLISESKSKTKQVEAQQET</sequence>
<dbReference type="EMBL" id="MKKU01000900">
    <property type="protein sequence ID" value="RNF00220.1"/>
    <property type="molecule type" value="Genomic_DNA"/>
</dbReference>
<dbReference type="Proteomes" id="UP000284403">
    <property type="component" value="Unassembled WGS sequence"/>
</dbReference>
<gene>
    <name evidence="2" type="ORF">Tco025E_08909</name>
</gene>
<organism evidence="2 3">
    <name type="scientific">Trypanosoma conorhini</name>
    <dbReference type="NCBI Taxonomy" id="83891"/>
    <lineage>
        <taxon>Eukaryota</taxon>
        <taxon>Discoba</taxon>
        <taxon>Euglenozoa</taxon>
        <taxon>Kinetoplastea</taxon>
        <taxon>Metakinetoplastina</taxon>
        <taxon>Trypanosomatida</taxon>
        <taxon>Trypanosomatidae</taxon>
        <taxon>Trypanosoma</taxon>
    </lineage>
</organism>
<feature type="compositionally biased region" description="Polar residues" evidence="1">
    <location>
        <begin position="127"/>
        <end position="137"/>
    </location>
</feature>
<evidence type="ECO:0000313" key="2">
    <source>
        <dbReference type="EMBL" id="RNF00220.1"/>
    </source>
</evidence>
<dbReference type="AlphaFoldDB" id="A0A3R7NBS7"/>
<accession>A0A3R7NBS7</accession>
<dbReference type="RefSeq" id="XP_029224200.1">
    <property type="nucleotide sequence ID" value="XM_029375740.1"/>
</dbReference>